<evidence type="ECO:0000256" key="4">
    <source>
        <dbReference type="ARBA" id="ARBA00022714"/>
    </source>
</evidence>
<comment type="similarity">
    <text evidence="2 15">Belongs to the IlvD/Edd family.</text>
</comment>
<feature type="binding site" evidence="15">
    <location>
        <position position="83"/>
    </location>
    <ligand>
        <name>Mg(2+)</name>
        <dbReference type="ChEBI" id="CHEBI:18420"/>
    </ligand>
</feature>
<comment type="cofactor">
    <cofactor evidence="1 15">
        <name>Mg(2+)</name>
        <dbReference type="ChEBI" id="CHEBI:18420"/>
    </cofactor>
</comment>
<feature type="domain" description="Dihydroxy-acid/6-phosphogluconate dehydratase N-terminal" evidence="16">
    <location>
        <begin position="36"/>
        <end position="354"/>
    </location>
</feature>
<comment type="catalytic activity">
    <reaction evidence="11">
        <text>(2R)-2,3-dihydroxy-3-methylbutanoate = 3-methyl-2-oxobutanoate + H2O</text>
        <dbReference type="Rhea" id="RHEA:24809"/>
        <dbReference type="ChEBI" id="CHEBI:11851"/>
        <dbReference type="ChEBI" id="CHEBI:15377"/>
        <dbReference type="ChEBI" id="CHEBI:49072"/>
        <dbReference type="EC" id="4.2.1.9"/>
    </reaction>
    <physiologicalReaction direction="left-to-right" evidence="11">
        <dbReference type="Rhea" id="RHEA:24810"/>
    </physiologicalReaction>
</comment>
<evidence type="ECO:0000256" key="15">
    <source>
        <dbReference type="HAMAP-Rule" id="MF_00012"/>
    </source>
</evidence>
<dbReference type="GO" id="GO:0051537">
    <property type="term" value="F:2 iron, 2 sulfur cluster binding"/>
    <property type="evidence" value="ECO:0007669"/>
    <property type="project" value="UniProtKB-UniRule"/>
</dbReference>
<dbReference type="HOGENOM" id="CLU_014271_4_2_2"/>
<dbReference type="InterPro" id="IPR050165">
    <property type="entry name" value="DHAD_IlvD/Edd"/>
</dbReference>
<dbReference type="RefSeq" id="WP_014027224.1">
    <property type="nucleotide sequence ID" value="NC_015931.1"/>
</dbReference>
<keyword evidence="4 15" id="KW-0001">2Fe-2S</keyword>
<dbReference type="Pfam" id="PF24877">
    <property type="entry name" value="ILV_EDD_C"/>
    <property type="match status" value="1"/>
</dbReference>
<feature type="binding site" description="via carbamate group" evidence="15">
    <location>
        <position position="126"/>
    </location>
    <ligand>
        <name>Mg(2+)</name>
        <dbReference type="ChEBI" id="CHEBI:18420"/>
    </ligand>
</feature>
<dbReference type="Pfam" id="PF00920">
    <property type="entry name" value="ILVD_EDD_N"/>
    <property type="match status" value="1"/>
</dbReference>
<dbReference type="InterPro" id="IPR056740">
    <property type="entry name" value="ILV_EDD_C"/>
</dbReference>
<proteinExistence type="inferred from homology"/>
<comment type="caution">
    <text evidence="15">Lacks conserved residue(s) required for the propagation of feature annotation.</text>
</comment>
<feature type="active site" description="Proton acceptor" evidence="15">
    <location>
        <position position="473"/>
    </location>
</feature>
<evidence type="ECO:0000256" key="13">
    <source>
        <dbReference type="ARBA" id="ARBA00029437"/>
    </source>
</evidence>
<dbReference type="Gene3D" id="3.50.30.80">
    <property type="entry name" value="IlvD/EDD C-terminal domain-like"/>
    <property type="match status" value="1"/>
</dbReference>
<evidence type="ECO:0000256" key="10">
    <source>
        <dbReference type="ARBA" id="ARBA00023304"/>
    </source>
</evidence>
<keyword evidence="7 15" id="KW-0408">Iron</keyword>
<dbReference type="HAMAP" id="MF_00012">
    <property type="entry name" value="IlvD"/>
    <property type="match status" value="1"/>
</dbReference>
<evidence type="ECO:0000256" key="1">
    <source>
        <dbReference type="ARBA" id="ARBA00001946"/>
    </source>
</evidence>
<feature type="domain" description="Dihydroxy-acid/6-phosphogluconate dehydratase C-terminal" evidence="17">
    <location>
        <begin position="366"/>
        <end position="562"/>
    </location>
</feature>
<dbReference type="PANTHER" id="PTHR21000:SF5">
    <property type="entry name" value="DIHYDROXY-ACID DEHYDRATASE, MITOCHONDRIAL"/>
    <property type="match status" value="1"/>
</dbReference>
<evidence type="ECO:0000256" key="11">
    <source>
        <dbReference type="ARBA" id="ARBA00029304"/>
    </source>
</evidence>
<evidence type="ECO:0000256" key="2">
    <source>
        <dbReference type="ARBA" id="ARBA00006486"/>
    </source>
</evidence>
<evidence type="ECO:0000259" key="16">
    <source>
        <dbReference type="Pfam" id="PF00920"/>
    </source>
</evidence>
<accession>G0ECH7</accession>
<dbReference type="InterPro" id="IPR000581">
    <property type="entry name" value="ILV_EDD_N"/>
</dbReference>
<dbReference type="Proteomes" id="UP000001037">
    <property type="component" value="Chromosome"/>
</dbReference>
<dbReference type="GO" id="GO:0009097">
    <property type="term" value="P:isoleucine biosynthetic process"/>
    <property type="evidence" value="ECO:0007669"/>
    <property type="project" value="UniProtKB-UniRule"/>
</dbReference>
<dbReference type="FunCoup" id="G0ECH7">
    <property type="interactions" value="180"/>
</dbReference>
<dbReference type="InterPro" id="IPR037237">
    <property type="entry name" value="IlvD/EDD_N"/>
</dbReference>
<evidence type="ECO:0000313" key="18">
    <source>
        <dbReference type="EMBL" id="AEM39547.1"/>
    </source>
</evidence>
<dbReference type="NCBIfam" id="NF002068">
    <property type="entry name" value="PRK00911.1"/>
    <property type="match status" value="1"/>
</dbReference>
<dbReference type="PROSITE" id="PS00887">
    <property type="entry name" value="ILVD_EDD_2"/>
    <property type="match status" value="1"/>
</dbReference>
<evidence type="ECO:0000256" key="8">
    <source>
        <dbReference type="ARBA" id="ARBA00023014"/>
    </source>
</evidence>
<organism evidence="18 19">
    <name type="scientific">Pyrolobus fumarii (strain DSM 11204 / 1A)</name>
    <dbReference type="NCBI Taxonomy" id="694429"/>
    <lineage>
        <taxon>Archaea</taxon>
        <taxon>Thermoproteota</taxon>
        <taxon>Thermoprotei</taxon>
        <taxon>Desulfurococcales</taxon>
        <taxon>Pyrodictiaceae</taxon>
        <taxon>Pyrolobus</taxon>
    </lineage>
</organism>
<comment type="cofactor">
    <cofactor evidence="15">
        <name>[2Fe-2S] cluster</name>
        <dbReference type="ChEBI" id="CHEBI:190135"/>
    </cofactor>
    <text evidence="15">Binds 1 [2Fe-2S] cluster per subunit. This cluster acts as a Lewis acid cofactor.</text>
</comment>
<evidence type="ECO:0000259" key="17">
    <source>
        <dbReference type="Pfam" id="PF24877"/>
    </source>
</evidence>
<dbReference type="STRING" id="694429.Pyrfu_1691"/>
<keyword evidence="10 15" id="KW-0100">Branched-chain amino acid biosynthesis</keyword>
<comment type="function">
    <text evidence="15">Functions in the biosynthesis of branched-chain amino acids. Catalyzes the dehydration of (2R,3R)-2,3-dihydroxy-3-methylpentanoate (2,3-dihydroxy-3-methylvalerate) into 2-oxo-3-methylpentanoate (2-oxo-3-methylvalerate) and of (2R)-2,3-dihydroxy-3-methylbutanoate (2,3-dihydroxyisovalerate) into 2-oxo-3-methylbutanoate (2-oxoisovalerate), the penultimate precursor to L-isoleucine and L-valine, respectively.</text>
</comment>
<evidence type="ECO:0000256" key="5">
    <source>
        <dbReference type="ARBA" id="ARBA00022723"/>
    </source>
</evidence>
<evidence type="ECO:0000256" key="9">
    <source>
        <dbReference type="ARBA" id="ARBA00023239"/>
    </source>
</evidence>
<dbReference type="KEGG" id="pfm:Pyrfu_1691"/>
<dbReference type="SUPFAM" id="SSF143975">
    <property type="entry name" value="IlvD/EDD N-terminal domain-like"/>
    <property type="match status" value="1"/>
</dbReference>
<keyword evidence="19" id="KW-1185">Reference proteome</keyword>
<dbReference type="EC" id="4.2.1.9" evidence="14 15"/>
<dbReference type="EMBL" id="CP002838">
    <property type="protein sequence ID" value="AEM39547.1"/>
    <property type="molecule type" value="Genomic_DNA"/>
</dbReference>
<keyword evidence="5 15" id="KW-0479">Metal-binding</keyword>
<feature type="modified residue" description="N6-carboxylysine" evidence="15">
    <location>
        <position position="126"/>
    </location>
</feature>
<dbReference type="GO" id="GO:0000287">
    <property type="term" value="F:magnesium ion binding"/>
    <property type="evidence" value="ECO:0007669"/>
    <property type="project" value="UniProtKB-UniRule"/>
</dbReference>
<feature type="binding site" evidence="15">
    <location>
        <position position="125"/>
    </location>
    <ligand>
        <name>Mg(2+)</name>
        <dbReference type="ChEBI" id="CHEBI:18420"/>
    </ligand>
</feature>
<dbReference type="AlphaFoldDB" id="G0ECH7"/>
<dbReference type="PROSITE" id="PS00886">
    <property type="entry name" value="ILVD_EDD_1"/>
    <property type="match status" value="1"/>
</dbReference>
<dbReference type="GO" id="GO:0004160">
    <property type="term" value="F:dihydroxy-acid dehydratase activity"/>
    <property type="evidence" value="ECO:0007669"/>
    <property type="project" value="UniProtKB-UniRule"/>
</dbReference>
<protein>
    <recommendedName>
        <fullName evidence="14 15">Dihydroxy-acid dehydratase</fullName>
        <shortName evidence="15">DAD</shortName>
        <ecNumber evidence="14 15">4.2.1.9</ecNumber>
    </recommendedName>
</protein>
<sequence length="574" mass="61199">MAKPRSSLIRDGVLRAPHRSLLYAAGLDPEQVKSDKPLIGVISTPSTLVPGHVLADKVAAAVAEGIAEAGGIPVHFAALGVCDGIAMGHEGMRFSLVSREVVADSIEVIAEAHRLDGIVVVTACDKMMPGAFMAGLRMDIPTLVVNIGPMLAGIEPRSGRRLAVGHVFEAVGARIAGRISDQELERVELHALPCPGSCAGLYTANTMAILGEALGFILPGTATIPAVSSRRLHAARRAGRVIVKLVEKWLTPRKLVTRESMLNAIAVDVATGGSTNAVLHLLAIAEEAEVDIDLGDFDEVSRKTPWIADLEPGGKYFVEDLDAVGGVPAIARVLAEVGVFNLDVMTADGRTWREVVEEAPPPDGRVVRSRDNPLSPTGSLRVLRGTLAPEGAVVKLAKVEKLRFQGPARVFDSEEEAIKAVQEGRIEKGDVIVIRYEGPAGGPGMREMLQVTAAVVGAGLGPHVAMVTDGRFSGATRGLMIGHVSPEAIVGGPIALVKDGDEILIDVETGRLELLVDTEELEERKRRWQPPEWKVRYLEDLARKNSVLARFHMMACSASRGATLRCPKTIITQR</sequence>
<comment type="subunit">
    <text evidence="15">Homodimer.</text>
</comment>
<dbReference type="NCBIfam" id="TIGR00110">
    <property type="entry name" value="ilvD"/>
    <property type="match status" value="1"/>
</dbReference>
<dbReference type="PANTHER" id="PTHR21000">
    <property type="entry name" value="DIHYDROXY-ACID DEHYDRATASE DAD"/>
    <property type="match status" value="1"/>
</dbReference>
<dbReference type="InterPro" id="IPR004404">
    <property type="entry name" value="DihydroxyA_deHydtase"/>
</dbReference>
<comment type="catalytic activity">
    <reaction evidence="15">
        <text>(2R,3R)-2,3-dihydroxy-3-methylpentanoate = (S)-3-methyl-2-oxopentanoate + H2O</text>
        <dbReference type="Rhea" id="RHEA:27694"/>
        <dbReference type="ChEBI" id="CHEBI:15377"/>
        <dbReference type="ChEBI" id="CHEBI:35146"/>
        <dbReference type="ChEBI" id="CHEBI:49258"/>
        <dbReference type="EC" id="4.2.1.9"/>
    </reaction>
</comment>
<dbReference type="SUPFAM" id="SSF52016">
    <property type="entry name" value="LeuD/IlvD-like"/>
    <property type="match status" value="1"/>
</dbReference>
<evidence type="ECO:0000313" key="19">
    <source>
        <dbReference type="Proteomes" id="UP000001037"/>
    </source>
</evidence>
<evidence type="ECO:0000256" key="7">
    <source>
        <dbReference type="ARBA" id="ARBA00023004"/>
    </source>
</evidence>
<dbReference type="eggNOG" id="arCOG04045">
    <property type="taxonomic scope" value="Archaea"/>
</dbReference>
<comment type="pathway">
    <text evidence="12 15">Amino-acid biosynthesis; L-valine biosynthesis; L-valine from pyruvate: step 3/4.</text>
</comment>
<name>G0ECH7_PYRF1</name>
<dbReference type="UniPathway" id="UPA00049">
    <property type="reaction ID" value="UER00061"/>
</dbReference>
<keyword evidence="3 15" id="KW-0028">Amino-acid biosynthesis</keyword>
<dbReference type="InterPro" id="IPR020558">
    <property type="entry name" value="DiOHA_6PGluconate_deHydtase_CS"/>
</dbReference>
<evidence type="ECO:0000256" key="14">
    <source>
        <dbReference type="ARBA" id="ARBA00029490"/>
    </source>
</evidence>
<dbReference type="GO" id="GO:0009099">
    <property type="term" value="P:L-valine biosynthetic process"/>
    <property type="evidence" value="ECO:0007669"/>
    <property type="project" value="UniProtKB-UniRule"/>
</dbReference>
<evidence type="ECO:0000256" key="6">
    <source>
        <dbReference type="ARBA" id="ARBA00022842"/>
    </source>
</evidence>
<dbReference type="InterPro" id="IPR042096">
    <property type="entry name" value="Dihydro-acid_dehy_C"/>
</dbReference>
<evidence type="ECO:0000256" key="12">
    <source>
        <dbReference type="ARBA" id="ARBA00029436"/>
    </source>
</evidence>
<evidence type="ECO:0000256" key="3">
    <source>
        <dbReference type="ARBA" id="ARBA00022605"/>
    </source>
</evidence>
<dbReference type="OrthoDB" id="8674at2157"/>
<feature type="binding site" evidence="15">
    <location>
        <position position="447"/>
    </location>
    <ligand>
        <name>Mg(2+)</name>
        <dbReference type="ChEBI" id="CHEBI:18420"/>
    </ligand>
</feature>
<keyword evidence="6 15" id="KW-0460">Magnesium</keyword>
<reference evidence="18 19" key="1">
    <citation type="journal article" date="2011" name="Stand. Genomic Sci.">
        <title>Complete genome sequence of the hyperthermophilic chemolithoautotroph Pyrolobus fumarii type strain (1A).</title>
        <authorList>
            <person name="Anderson I."/>
            <person name="Goker M."/>
            <person name="Nolan M."/>
            <person name="Lucas S."/>
            <person name="Hammon N."/>
            <person name="Deshpande S."/>
            <person name="Cheng J.F."/>
            <person name="Tapia R."/>
            <person name="Han C."/>
            <person name="Goodwin L."/>
            <person name="Pitluck S."/>
            <person name="Huntemann M."/>
            <person name="Liolios K."/>
            <person name="Ivanova N."/>
            <person name="Pagani I."/>
            <person name="Mavromatis K."/>
            <person name="Ovchinikova G."/>
            <person name="Pati A."/>
            <person name="Chen A."/>
            <person name="Palaniappan K."/>
            <person name="Land M."/>
            <person name="Hauser L."/>
            <person name="Brambilla E.M."/>
            <person name="Huber H."/>
            <person name="Yasawong M."/>
            <person name="Rohde M."/>
            <person name="Spring S."/>
            <person name="Abt B."/>
            <person name="Sikorski J."/>
            <person name="Wirth R."/>
            <person name="Detter J.C."/>
            <person name="Woyke T."/>
            <person name="Bristow J."/>
            <person name="Eisen J.A."/>
            <person name="Markowitz V."/>
            <person name="Hugenholtz P."/>
            <person name="Kyrpides N.C."/>
            <person name="Klenk H.P."/>
            <person name="Lapidus A."/>
        </authorList>
    </citation>
    <scope>NUCLEOTIDE SEQUENCE [LARGE SCALE GENOMIC DNA]</scope>
    <source>
        <strain evidence="19">DSM 11204 / 1A</strain>
    </source>
</reference>
<comment type="pathway">
    <text evidence="13 15">Amino-acid biosynthesis; L-isoleucine biosynthesis; L-isoleucine from 2-oxobutanoate: step 3/4.</text>
</comment>
<dbReference type="FunFam" id="3.50.30.80:FF:000001">
    <property type="entry name" value="Dihydroxy-acid dehydratase"/>
    <property type="match status" value="1"/>
</dbReference>
<keyword evidence="8 15" id="KW-0411">Iron-sulfur</keyword>
<keyword evidence="9 15" id="KW-0456">Lyase</keyword>
<dbReference type="InParanoid" id="G0ECH7"/>
<dbReference type="UniPathway" id="UPA00047">
    <property type="reaction ID" value="UER00057"/>
</dbReference>
<dbReference type="GeneID" id="11138880"/>
<gene>
    <name evidence="15" type="primary">ilvD</name>
    <name evidence="18" type="ordered locus">Pyrfu_1691</name>
</gene>